<dbReference type="GO" id="GO:0016740">
    <property type="term" value="F:transferase activity"/>
    <property type="evidence" value="ECO:0007669"/>
    <property type="project" value="UniProtKB-KW"/>
</dbReference>
<gene>
    <name evidence="2" type="ORF">FHS75_000756</name>
</gene>
<evidence type="ECO:0000313" key="3">
    <source>
        <dbReference type="Proteomes" id="UP000522081"/>
    </source>
</evidence>
<keyword evidence="2" id="KW-0808">Transferase</keyword>
<dbReference type="SUPFAM" id="SSF55729">
    <property type="entry name" value="Acyl-CoA N-acyltransferases (Nat)"/>
    <property type="match status" value="1"/>
</dbReference>
<evidence type="ECO:0000313" key="2">
    <source>
        <dbReference type="EMBL" id="NYH94451.1"/>
    </source>
</evidence>
<proteinExistence type="predicted"/>
<dbReference type="InterPro" id="IPR038740">
    <property type="entry name" value="BioF2-like_GNAT_dom"/>
</dbReference>
<dbReference type="EMBL" id="JACBZF010000001">
    <property type="protein sequence ID" value="NYH94451.1"/>
    <property type="molecule type" value="Genomic_DNA"/>
</dbReference>
<dbReference type="RefSeq" id="WP_179406368.1">
    <property type="nucleotide sequence ID" value="NZ_BMGF01000001.1"/>
</dbReference>
<reference evidence="2 3" key="1">
    <citation type="submission" date="2020-07" db="EMBL/GenBank/DDBJ databases">
        <title>Genomic Encyclopedia of Type Strains, Phase IV (KMG-IV): sequencing the most valuable type-strain genomes for metagenomic binning, comparative biology and taxonomic classification.</title>
        <authorList>
            <person name="Goeker M."/>
        </authorList>
    </citation>
    <scope>NUCLEOTIDE SEQUENCE [LARGE SCALE GENOMIC DNA]</scope>
    <source>
        <strain evidence="2 3">DSM 29043</strain>
    </source>
</reference>
<dbReference type="Proteomes" id="UP000522081">
    <property type="component" value="Unassembled WGS sequence"/>
</dbReference>
<keyword evidence="3" id="KW-1185">Reference proteome</keyword>
<dbReference type="Pfam" id="PF13480">
    <property type="entry name" value="Acetyltransf_6"/>
    <property type="match status" value="1"/>
</dbReference>
<name>A0A7Y9XTS0_9SPHN</name>
<protein>
    <submittedName>
        <fullName evidence="2">CelD/BcsL family acetyltransferase involved in cellulose biosynthesis</fullName>
    </submittedName>
</protein>
<accession>A0A7Y9XTS0</accession>
<feature type="domain" description="BioF2-like acetyltransferase" evidence="1">
    <location>
        <begin position="202"/>
        <end position="341"/>
    </location>
</feature>
<sequence length="393" mass="42882">MIEGPICRDGSAVHVAGVSLPGSPATQTIEALPWQELDEDNAAWDALALSASEPNPFFESWYLLPSLRALDRDGSVEIVRFALGGRLSGLIPMVRKARHYRHPLPNRATWMHGNCFLGAPLVARGAEEAFWEALLEHLDRVPGTSLFLHLPAMPLGGRLFEALQAVVRAQSRFAAIVRCEERALLASHLSPEAYFEAAISGKKRKELRRQTKRLREEGDTRFDGRTDSDGIVEWTQDFLSLEASGWKGRAGSAMASHPGTRALFEHALAGAAERGRLERLSLLLDGKPIAMLATFLAAPGAFSYKTAFAEDYARFSPGVLLQRENLAVLANEDIAWSDSCASADHPMIDHIWRERRAIGSVSVAVGGGARQSLFSAIGTVEARRAKGGRVLAR</sequence>
<dbReference type="AlphaFoldDB" id="A0A7Y9XTS0"/>
<organism evidence="2 3">
    <name type="scientific">Novosphingobium marinum</name>
    <dbReference type="NCBI Taxonomy" id="1514948"/>
    <lineage>
        <taxon>Bacteria</taxon>
        <taxon>Pseudomonadati</taxon>
        <taxon>Pseudomonadota</taxon>
        <taxon>Alphaproteobacteria</taxon>
        <taxon>Sphingomonadales</taxon>
        <taxon>Sphingomonadaceae</taxon>
        <taxon>Novosphingobium</taxon>
    </lineage>
</organism>
<evidence type="ECO:0000259" key="1">
    <source>
        <dbReference type="Pfam" id="PF13480"/>
    </source>
</evidence>
<dbReference type="InterPro" id="IPR016181">
    <property type="entry name" value="Acyl_CoA_acyltransferase"/>
</dbReference>
<comment type="caution">
    <text evidence="2">The sequence shown here is derived from an EMBL/GenBank/DDBJ whole genome shotgun (WGS) entry which is preliminary data.</text>
</comment>